<keyword evidence="3" id="KW-1185">Reference proteome</keyword>
<dbReference type="OrthoDB" id="8945100at2759"/>
<organism evidence="2 3">
    <name type="scientific">Muraenolepis orangiensis</name>
    <name type="common">Patagonian moray cod</name>
    <dbReference type="NCBI Taxonomy" id="630683"/>
    <lineage>
        <taxon>Eukaryota</taxon>
        <taxon>Metazoa</taxon>
        <taxon>Chordata</taxon>
        <taxon>Craniata</taxon>
        <taxon>Vertebrata</taxon>
        <taxon>Euteleostomi</taxon>
        <taxon>Actinopterygii</taxon>
        <taxon>Neopterygii</taxon>
        <taxon>Teleostei</taxon>
        <taxon>Neoteleostei</taxon>
        <taxon>Acanthomorphata</taxon>
        <taxon>Zeiogadaria</taxon>
        <taxon>Gadariae</taxon>
        <taxon>Gadiformes</taxon>
        <taxon>Muraenolepidoidei</taxon>
        <taxon>Muraenolepididae</taxon>
        <taxon>Muraenolepis</taxon>
    </lineage>
</organism>
<name>A0A9Q0D9Z2_9TELE</name>
<accession>A0A9Q0D9Z2</accession>
<reference evidence="2" key="1">
    <citation type="submission" date="2022-07" db="EMBL/GenBank/DDBJ databases">
        <title>Chromosome-level genome of Muraenolepis orangiensis.</title>
        <authorList>
            <person name="Kim J."/>
        </authorList>
    </citation>
    <scope>NUCLEOTIDE SEQUENCE</scope>
    <source>
        <strain evidence="2">KU_S4_2022</strain>
        <tissue evidence="2">Muscle</tissue>
    </source>
</reference>
<dbReference type="Proteomes" id="UP001148018">
    <property type="component" value="Unassembled WGS sequence"/>
</dbReference>
<comment type="caution">
    <text evidence="2">The sequence shown here is derived from an EMBL/GenBank/DDBJ whole genome shotgun (WGS) entry which is preliminary data.</text>
</comment>
<evidence type="ECO:0000313" key="2">
    <source>
        <dbReference type="EMBL" id="KAJ3584639.1"/>
    </source>
</evidence>
<evidence type="ECO:0000256" key="1">
    <source>
        <dbReference type="SAM" id="MobiDB-lite"/>
    </source>
</evidence>
<proteinExistence type="predicted"/>
<dbReference type="AlphaFoldDB" id="A0A9Q0D9Z2"/>
<dbReference type="EMBL" id="JANIIK010000119">
    <property type="protein sequence ID" value="KAJ3584639.1"/>
    <property type="molecule type" value="Genomic_DNA"/>
</dbReference>
<sequence>MSYGAPRCSSSAAGGAVLKLAGLEDVDEEEEASLTQQGTPRCKIVDDRPKGGAQGGVKLSVSHMESEFLQLTIRKQVSYR</sequence>
<evidence type="ECO:0000313" key="3">
    <source>
        <dbReference type="Proteomes" id="UP001148018"/>
    </source>
</evidence>
<protein>
    <submittedName>
        <fullName evidence="2">Uncharacterized protein</fullName>
    </submittedName>
</protein>
<gene>
    <name evidence="2" type="ORF">NHX12_015134</name>
</gene>
<feature type="region of interest" description="Disordered" evidence="1">
    <location>
        <begin position="30"/>
        <end position="50"/>
    </location>
</feature>